<dbReference type="PROSITE" id="PS50931">
    <property type="entry name" value="HTH_LYSR"/>
    <property type="match status" value="1"/>
</dbReference>
<evidence type="ECO:0000256" key="4">
    <source>
        <dbReference type="ARBA" id="ARBA00023159"/>
    </source>
</evidence>
<dbReference type="InterPro" id="IPR000847">
    <property type="entry name" value="LysR_HTH_N"/>
</dbReference>
<dbReference type="InterPro" id="IPR036390">
    <property type="entry name" value="WH_DNA-bd_sf"/>
</dbReference>
<name>A0A556B097_9BURK</name>
<evidence type="ECO:0000256" key="5">
    <source>
        <dbReference type="ARBA" id="ARBA00023163"/>
    </source>
</evidence>
<dbReference type="OrthoDB" id="8587114at2"/>
<dbReference type="Proteomes" id="UP000318405">
    <property type="component" value="Unassembled WGS sequence"/>
</dbReference>
<reference evidence="7 8" key="1">
    <citation type="submission" date="2019-07" db="EMBL/GenBank/DDBJ databases">
        <title>Qingshengfaniella alkalisoli gen. nov., sp. nov., isolated from saline soil.</title>
        <authorList>
            <person name="Xu L."/>
            <person name="Huang X.-X."/>
            <person name="Sun J.-Q."/>
        </authorList>
    </citation>
    <scope>NUCLEOTIDE SEQUENCE [LARGE SCALE GENOMIC DNA]</scope>
    <source>
        <strain evidence="7 8">DSM 27279</strain>
    </source>
</reference>
<comment type="similarity">
    <text evidence="1">Belongs to the LysR transcriptional regulatory family.</text>
</comment>
<evidence type="ECO:0000313" key="8">
    <source>
        <dbReference type="Proteomes" id="UP000318405"/>
    </source>
</evidence>
<dbReference type="Pfam" id="PF03466">
    <property type="entry name" value="LysR_substrate"/>
    <property type="match status" value="1"/>
</dbReference>
<dbReference type="InterPro" id="IPR036388">
    <property type="entry name" value="WH-like_DNA-bd_sf"/>
</dbReference>
<dbReference type="GO" id="GO:0003677">
    <property type="term" value="F:DNA binding"/>
    <property type="evidence" value="ECO:0007669"/>
    <property type="project" value="UniProtKB-KW"/>
</dbReference>
<proteinExistence type="inferred from homology"/>
<keyword evidence="5" id="KW-0804">Transcription</keyword>
<dbReference type="GO" id="GO:0003700">
    <property type="term" value="F:DNA-binding transcription factor activity"/>
    <property type="evidence" value="ECO:0007669"/>
    <property type="project" value="InterPro"/>
</dbReference>
<gene>
    <name evidence="7" type="ORF">FOZ76_02230</name>
</gene>
<dbReference type="FunFam" id="1.10.10.10:FF:000001">
    <property type="entry name" value="LysR family transcriptional regulator"/>
    <property type="match status" value="1"/>
</dbReference>
<keyword evidence="3" id="KW-0238">DNA-binding</keyword>
<dbReference type="PRINTS" id="PR00039">
    <property type="entry name" value="HTHLYSR"/>
</dbReference>
<protein>
    <submittedName>
        <fullName evidence="7">LysR family transcriptional regulator</fullName>
    </submittedName>
</protein>
<dbReference type="EMBL" id="VLTJ01000004">
    <property type="protein sequence ID" value="TSH98590.1"/>
    <property type="molecule type" value="Genomic_DNA"/>
</dbReference>
<evidence type="ECO:0000313" key="7">
    <source>
        <dbReference type="EMBL" id="TSH98590.1"/>
    </source>
</evidence>
<organism evidence="7 8">
    <name type="scientific">Verticiella sediminum</name>
    <dbReference type="NCBI Taxonomy" id="1247510"/>
    <lineage>
        <taxon>Bacteria</taxon>
        <taxon>Pseudomonadati</taxon>
        <taxon>Pseudomonadota</taxon>
        <taxon>Betaproteobacteria</taxon>
        <taxon>Burkholderiales</taxon>
        <taxon>Alcaligenaceae</taxon>
        <taxon>Verticiella</taxon>
    </lineage>
</organism>
<keyword evidence="8" id="KW-1185">Reference proteome</keyword>
<evidence type="ECO:0000256" key="1">
    <source>
        <dbReference type="ARBA" id="ARBA00009437"/>
    </source>
</evidence>
<dbReference type="RefSeq" id="WP_143946496.1">
    <property type="nucleotide sequence ID" value="NZ_BAABMB010000001.1"/>
</dbReference>
<keyword evidence="4" id="KW-0010">Activator</keyword>
<dbReference type="SUPFAM" id="SSF53850">
    <property type="entry name" value="Periplasmic binding protein-like II"/>
    <property type="match status" value="1"/>
</dbReference>
<dbReference type="Pfam" id="PF00126">
    <property type="entry name" value="HTH_1"/>
    <property type="match status" value="1"/>
</dbReference>
<comment type="caution">
    <text evidence="7">The sequence shown here is derived from an EMBL/GenBank/DDBJ whole genome shotgun (WGS) entry which is preliminary data.</text>
</comment>
<dbReference type="SUPFAM" id="SSF46785">
    <property type="entry name" value="Winged helix' DNA-binding domain"/>
    <property type="match status" value="1"/>
</dbReference>
<evidence type="ECO:0000256" key="2">
    <source>
        <dbReference type="ARBA" id="ARBA00023015"/>
    </source>
</evidence>
<dbReference type="Gene3D" id="1.10.10.10">
    <property type="entry name" value="Winged helix-like DNA-binding domain superfamily/Winged helix DNA-binding domain"/>
    <property type="match status" value="1"/>
</dbReference>
<dbReference type="InterPro" id="IPR005119">
    <property type="entry name" value="LysR_subst-bd"/>
</dbReference>
<dbReference type="AlphaFoldDB" id="A0A556B097"/>
<dbReference type="PANTHER" id="PTHR30293:SF0">
    <property type="entry name" value="NITROGEN ASSIMILATION REGULATORY PROTEIN NAC"/>
    <property type="match status" value="1"/>
</dbReference>
<dbReference type="PANTHER" id="PTHR30293">
    <property type="entry name" value="TRANSCRIPTIONAL REGULATORY PROTEIN NAC-RELATED"/>
    <property type="match status" value="1"/>
</dbReference>
<feature type="domain" description="HTH lysR-type" evidence="6">
    <location>
        <begin position="1"/>
        <end position="58"/>
    </location>
</feature>
<evidence type="ECO:0000259" key="6">
    <source>
        <dbReference type="PROSITE" id="PS50931"/>
    </source>
</evidence>
<dbReference type="Gene3D" id="3.40.190.290">
    <property type="match status" value="1"/>
</dbReference>
<accession>A0A556B097</accession>
<keyword evidence="2" id="KW-0805">Transcription regulation</keyword>
<sequence>MELRQILYFVRVAEQRSFSRAAELLGVSQPSLSRQVQLLEAELGRHLLLRNGRGVEPTEAGLRLLGHGRALLGMAERAVADVRDMDGAAVGKVVLGLPPRVAQVITPTLVSTFRSRFPGAAITVAEGLSAQMREALLAGRLELALLYDPAPSPQLAVESLFREPLVLAASPALAPRLPRQVPVARLGRYPLVVPSLPNAIRTLLERTCRRHGVQLNVVAEVDAVGTIQELAERAQAYAVLPRSAVAGTPELRMARIVQPEILNDLVLASPAKRPGTRLAEETAQLLRELDLSAAFG</sequence>
<evidence type="ECO:0000256" key="3">
    <source>
        <dbReference type="ARBA" id="ARBA00023125"/>
    </source>
</evidence>
<dbReference type="GO" id="GO:2000142">
    <property type="term" value="P:regulation of DNA-templated transcription initiation"/>
    <property type="evidence" value="ECO:0007669"/>
    <property type="project" value="TreeGrafter"/>
</dbReference>